<dbReference type="CDD" id="cd02142">
    <property type="entry name" value="McbC_SagB-like_oxidoreductase"/>
    <property type="match status" value="1"/>
</dbReference>
<dbReference type="GO" id="GO:0016491">
    <property type="term" value="F:oxidoreductase activity"/>
    <property type="evidence" value="ECO:0007669"/>
    <property type="project" value="InterPro"/>
</dbReference>
<accession>A0A0S7WP91</accession>
<comment type="caution">
    <text evidence="2">The sequence shown here is derived from an EMBL/GenBank/DDBJ whole genome shotgun (WGS) entry which is preliminary data.</text>
</comment>
<dbReference type="EMBL" id="LIZS01000084">
    <property type="protein sequence ID" value="KPJ51984.1"/>
    <property type="molecule type" value="Genomic_DNA"/>
</dbReference>
<feature type="non-terminal residue" evidence="2">
    <location>
        <position position="158"/>
    </location>
</feature>
<dbReference type="SUPFAM" id="SSF55469">
    <property type="entry name" value="FMN-dependent nitroreductase-like"/>
    <property type="match status" value="1"/>
</dbReference>
<dbReference type="Proteomes" id="UP000052008">
    <property type="component" value="Unassembled WGS sequence"/>
</dbReference>
<dbReference type="InterPro" id="IPR020051">
    <property type="entry name" value="SagB-type_dehydrogenase"/>
</dbReference>
<dbReference type="PANTHER" id="PTHR43745:SF2">
    <property type="entry name" value="NITROREDUCTASE MJ1384-RELATED"/>
    <property type="match status" value="1"/>
</dbReference>
<dbReference type="AlphaFoldDB" id="A0A0S7WP91"/>
<reference evidence="2 3" key="1">
    <citation type="journal article" date="2015" name="Microbiome">
        <title>Genomic resolution of linkages in carbon, nitrogen, and sulfur cycling among widespread estuary sediment bacteria.</title>
        <authorList>
            <person name="Baker B.J."/>
            <person name="Lazar C.S."/>
            <person name="Teske A.P."/>
            <person name="Dick G.J."/>
        </authorList>
    </citation>
    <scope>NUCLEOTIDE SEQUENCE [LARGE SCALE GENOMIC DNA]</scope>
    <source>
        <strain evidence="2">DG_24</strain>
    </source>
</reference>
<sequence length="158" mass="17162">MRGRRSIRSYSDAPLTLAEVSQLLWAAQGITNDRGFRTAPSAGALYPLEVYVVAGKVEGLPAGIYKYRPREHELWRVDLGDKRRELSGAALGQEPVADGAIDIVFAAVYGRTAVKYGERATRYVHIEVGHAAQNVFLQAGALDLGAAVIGAFFDEEVE</sequence>
<dbReference type="PANTHER" id="PTHR43745">
    <property type="entry name" value="NITROREDUCTASE MJ1384-RELATED"/>
    <property type="match status" value="1"/>
</dbReference>
<name>A0A0S7WP91_UNCT6</name>
<evidence type="ECO:0000259" key="1">
    <source>
        <dbReference type="Pfam" id="PF00881"/>
    </source>
</evidence>
<dbReference type="NCBIfam" id="TIGR03605">
    <property type="entry name" value="antibiot_sagB"/>
    <property type="match status" value="1"/>
</dbReference>
<proteinExistence type="predicted"/>
<dbReference type="InterPro" id="IPR029479">
    <property type="entry name" value="Nitroreductase"/>
</dbReference>
<protein>
    <submittedName>
        <fullName evidence="2">Nitroreductase</fullName>
    </submittedName>
</protein>
<dbReference type="InterPro" id="IPR000415">
    <property type="entry name" value="Nitroreductase-like"/>
</dbReference>
<dbReference type="STRING" id="1703770.AMJ39_08900"/>
<dbReference type="Gene3D" id="3.40.109.10">
    <property type="entry name" value="NADH Oxidase"/>
    <property type="match status" value="1"/>
</dbReference>
<organism evidence="2 3">
    <name type="scientific">candidate division TA06 bacterium DG_24</name>
    <dbReference type="NCBI Taxonomy" id="1703770"/>
    <lineage>
        <taxon>Bacteria</taxon>
        <taxon>Bacteria division TA06</taxon>
    </lineage>
</organism>
<evidence type="ECO:0000313" key="2">
    <source>
        <dbReference type="EMBL" id="KPJ51984.1"/>
    </source>
</evidence>
<gene>
    <name evidence="2" type="ORF">AMJ39_08900</name>
</gene>
<feature type="domain" description="Nitroreductase" evidence="1">
    <location>
        <begin position="2"/>
        <end position="157"/>
    </location>
</feature>
<dbReference type="Pfam" id="PF00881">
    <property type="entry name" value="Nitroreductase"/>
    <property type="match status" value="1"/>
</dbReference>
<evidence type="ECO:0000313" key="3">
    <source>
        <dbReference type="Proteomes" id="UP000052008"/>
    </source>
</evidence>
<dbReference type="InterPro" id="IPR052544">
    <property type="entry name" value="Bacteriocin_Proc_Enz"/>
</dbReference>